<evidence type="ECO:0000313" key="2">
    <source>
        <dbReference type="Proteomes" id="UP000051999"/>
    </source>
</evidence>
<dbReference type="InterPro" id="IPR021247">
    <property type="entry name" value="DUF2785"/>
</dbReference>
<protein>
    <recommendedName>
        <fullName evidence="3">DUF2785 domain-containing protein</fullName>
    </recommendedName>
</protein>
<dbReference type="Pfam" id="PF10978">
    <property type="entry name" value="DUF2785"/>
    <property type="match status" value="1"/>
</dbReference>
<dbReference type="OrthoDB" id="7619731at2"/>
<sequence length="328" mass="37413">MMADELKQVDDVRTQLRNLRQQVQAGAVFQSLNTKIGAVLDNLPSNDETPVSLPDDADGIKDLLKMLNQQIRATTLDKITDDQLMQLLNHLGSPDVDVRDRGIYFFFNDALQQHVLSDSQLRLAVNTLLQDRVLFNHITEPENEAIFGRSFAVMILSLLAYADRVDAHFLDAETTMRLVDQLATYIALENDTRGFVGTSGWAHAYTHIGNLLDELAESQVLTRADKVFLMIEILEKYRRLGTPLIFGESRRLAAYLATVVNLNDLYEQAFLQEWRQWRVRLSNTPQPEDEAGWTRLFNRSRLLSAMILREDYPEEVSNAINAEVDFLS</sequence>
<keyword evidence="2" id="KW-1185">Reference proteome</keyword>
<dbReference type="EMBL" id="AZFF01000010">
    <property type="protein sequence ID" value="KRL54209.1"/>
    <property type="molecule type" value="Genomic_DNA"/>
</dbReference>
<accession>A0A0R1RC28</accession>
<dbReference type="RefSeq" id="WP_035143778.1">
    <property type="nucleotide sequence ID" value="NZ_AUAW01000011.1"/>
</dbReference>
<dbReference type="PATRIC" id="fig|1114972.6.peg.611"/>
<evidence type="ECO:0000313" key="1">
    <source>
        <dbReference type="EMBL" id="KRL54209.1"/>
    </source>
</evidence>
<evidence type="ECO:0008006" key="3">
    <source>
        <dbReference type="Google" id="ProtNLM"/>
    </source>
</evidence>
<dbReference type="AlphaFoldDB" id="A0A0R1RC28"/>
<dbReference type="eggNOG" id="ENOG50339C0">
    <property type="taxonomic scope" value="Bacteria"/>
</dbReference>
<comment type="caution">
    <text evidence="1">The sequence shown here is derived from an EMBL/GenBank/DDBJ whole genome shotgun (WGS) entry which is preliminary data.</text>
</comment>
<proteinExistence type="predicted"/>
<dbReference type="STRING" id="1114972.FD35_GL000612"/>
<gene>
    <name evidence="1" type="ORF">FD35_GL000612</name>
</gene>
<reference evidence="1 2" key="1">
    <citation type="journal article" date="2015" name="Genome Announc.">
        <title>Expanding the biotechnology potential of lactobacilli through comparative genomics of 213 strains and associated genera.</title>
        <authorList>
            <person name="Sun Z."/>
            <person name="Harris H.M."/>
            <person name="McCann A."/>
            <person name="Guo C."/>
            <person name="Argimon S."/>
            <person name="Zhang W."/>
            <person name="Yang X."/>
            <person name="Jeffery I.B."/>
            <person name="Cooney J.C."/>
            <person name="Kagawa T.F."/>
            <person name="Liu W."/>
            <person name="Song Y."/>
            <person name="Salvetti E."/>
            <person name="Wrobel A."/>
            <person name="Rasinkangas P."/>
            <person name="Parkhill J."/>
            <person name="Rea M.C."/>
            <person name="O'Sullivan O."/>
            <person name="Ritari J."/>
            <person name="Douillard F.P."/>
            <person name="Paul Ross R."/>
            <person name="Yang R."/>
            <person name="Briner A.E."/>
            <person name="Felis G.E."/>
            <person name="de Vos W.M."/>
            <person name="Barrangou R."/>
            <person name="Klaenhammer T.R."/>
            <person name="Caufield P.W."/>
            <person name="Cui Y."/>
            <person name="Zhang H."/>
            <person name="O'Toole P.W."/>
        </authorList>
    </citation>
    <scope>NUCLEOTIDE SEQUENCE [LARGE SCALE GENOMIC DNA]</scope>
    <source>
        <strain evidence="1 2">DSM 15814</strain>
    </source>
</reference>
<organism evidence="1 2">
    <name type="scientific">Furfurilactobacillus rossiae DSM 15814</name>
    <dbReference type="NCBI Taxonomy" id="1114972"/>
    <lineage>
        <taxon>Bacteria</taxon>
        <taxon>Bacillati</taxon>
        <taxon>Bacillota</taxon>
        <taxon>Bacilli</taxon>
        <taxon>Lactobacillales</taxon>
        <taxon>Lactobacillaceae</taxon>
        <taxon>Furfurilactobacillus</taxon>
    </lineage>
</organism>
<dbReference type="Proteomes" id="UP000051999">
    <property type="component" value="Unassembled WGS sequence"/>
</dbReference>
<name>A0A0R1RC28_9LACO</name>